<proteinExistence type="predicted"/>
<dbReference type="EMBL" id="CM042039">
    <property type="protein sequence ID" value="KAI3726295.1"/>
    <property type="molecule type" value="Genomic_DNA"/>
</dbReference>
<evidence type="ECO:0000313" key="1">
    <source>
        <dbReference type="EMBL" id="KAI3726295.1"/>
    </source>
</evidence>
<keyword evidence="2" id="KW-1185">Reference proteome</keyword>
<evidence type="ECO:0000313" key="2">
    <source>
        <dbReference type="Proteomes" id="UP001056120"/>
    </source>
</evidence>
<dbReference type="Proteomes" id="UP001056120">
    <property type="component" value="Linkage Group LG22"/>
</dbReference>
<sequence>MRRFDTTLIIVAVTLLSISRSSSSLKIGETCSTSNNNCDSGLRCGTCPGSGNTRPRCTRIQPLSPTSKVNGLPFNRYTWLTTHNSFAVSGTKSSAGSPVLGPANQEDDVTSQLQNGVRGLMLDMYDFNNDIWLCHSFGGQCYNITAYQPAINVLREIQKFLQANPSEIITIFIEDYVTSPRGLTNLFAASGLTKYMFPVSRMPKNGSDWPTITDMVKQNQRLIVFTSKSSKEASEGIAYEWTYIVENQYGNGGQIAGSCPSRSESSPMNTTSRSLVLQNYFSTNPNFTGACIDNSAPIISMMNTCQIAAGNRWPNYIAVDFYQRSDGGGAAEAVDEANGHLTCGCPNIAYCGVNGTCTTPVLSPPPPAQLSPGGSDGSSQGFSVHEVVRLQWFIGALLSTSILLLL</sequence>
<organism evidence="1 2">
    <name type="scientific">Smallanthus sonchifolius</name>
    <dbReference type="NCBI Taxonomy" id="185202"/>
    <lineage>
        <taxon>Eukaryota</taxon>
        <taxon>Viridiplantae</taxon>
        <taxon>Streptophyta</taxon>
        <taxon>Embryophyta</taxon>
        <taxon>Tracheophyta</taxon>
        <taxon>Spermatophyta</taxon>
        <taxon>Magnoliopsida</taxon>
        <taxon>eudicotyledons</taxon>
        <taxon>Gunneridae</taxon>
        <taxon>Pentapetalae</taxon>
        <taxon>asterids</taxon>
        <taxon>campanulids</taxon>
        <taxon>Asterales</taxon>
        <taxon>Asteraceae</taxon>
        <taxon>Asteroideae</taxon>
        <taxon>Heliantheae alliance</taxon>
        <taxon>Millerieae</taxon>
        <taxon>Smallanthus</taxon>
    </lineage>
</organism>
<accession>A0ACB9BWE6</accession>
<reference evidence="1 2" key="2">
    <citation type="journal article" date="2022" name="Mol. Ecol. Resour.">
        <title>The genomes of chicory, endive, great burdock and yacon provide insights into Asteraceae paleo-polyploidization history and plant inulin production.</title>
        <authorList>
            <person name="Fan W."/>
            <person name="Wang S."/>
            <person name="Wang H."/>
            <person name="Wang A."/>
            <person name="Jiang F."/>
            <person name="Liu H."/>
            <person name="Zhao H."/>
            <person name="Xu D."/>
            <person name="Zhang Y."/>
        </authorList>
    </citation>
    <scope>NUCLEOTIDE SEQUENCE [LARGE SCALE GENOMIC DNA]</scope>
    <source>
        <strain evidence="2">cv. Yunnan</strain>
        <tissue evidence="1">Leaves</tissue>
    </source>
</reference>
<protein>
    <submittedName>
        <fullName evidence="1">Uncharacterized protein</fullName>
    </submittedName>
</protein>
<reference evidence="2" key="1">
    <citation type="journal article" date="2022" name="Mol. Ecol. Resour.">
        <title>The genomes of chicory, endive, great burdock and yacon provide insights into Asteraceae palaeo-polyploidization history and plant inulin production.</title>
        <authorList>
            <person name="Fan W."/>
            <person name="Wang S."/>
            <person name="Wang H."/>
            <person name="Wang A."/>
            <person name="Jiang F."/>
            <person name="Liu H."/>
            <person name="Zhao H."/>
            <person name="Xu D."/>
            <person name="Zhang Y."/>
        </authorList>
    </citation>
    <scope>NUCLEOTIDE SEQUENCE [LARGE SCALE GENOMIC DNA]</scope>
    <source>
        <strain evidence="2">cv. Yunnan</strain>
    </source>
</reference>
<gene>
    <name evidence="1" type="ORF">L1987_66092</name>
</gene>
<comment type="caution">
    <text evidence="1">The sequence shown here is derived from an EMBL/GenBank/DDBJ whole genome shotgun (WGS) entry which is preliminary data.</text>
</comment>
<name>A0ACB9BWE6_9ASTR</name>